<evidence type="ECO:0000313" key="2">
    <source>
        <dbReference type="EMBL" id="RZO20926.1"/>
    </source>
</evidence>
<dbReference type="EMBL" id="SHBI01000012">
    <property type="protein sequence ID" value="RZO20926.1"/>
    <property type="molecule type" value="Genomic_DNA"/>
</dbReference>
<accession>A0A520MI63</accession>
<reference evidence="2 3" key="1">
    <citation type="submission" date="2019-02" db="EMBL/GenBank/DDBJ databases">
        <title>Prokaryotic population dynamics and viral predation in marine succession experiment using metagenomics: the confinement effect.</title>
        <authorList>
            <person name="Haro-Moreno J.M."/>
            <person name="Rodriguez-Valera F."/>
            <person name="Lopez-Perez M."/>
        </authorList>
    </citation>
    <scope>NUCLEOTIDE SEQUENCE [LARGE SCALE GENOMIC DNA]</scope>
    <source>
        <strain evidence="2">MED-G163</strain>
    </source>
</reference>
<comment type="caution">
    <text evidence="2">The sequence shown here is derived from an EMBL/GenBank/DDBJ whole genome shotgun (WGS) entry which is preliminary data.</text>
</comment>
<dbReference type="AlphaFoldDB" id="A0A520MI63"/>
<feature type="transmembrane region" description="Helical" evidence="1">
    <location>
        <begin position="40"/>
        <end position="58"/>
    </location>
</feature>
<keyword evidence="1" id="KW-1133">Transmembrane helix</keyword>
<dbReference type="Proteomes" id="UP000315782">
    <property type="component" value="Unassembled WGS sequence"/>
</dbReference>
<sequence>MKKVYKIIFFLSLALIMYLSVVPASSIPYIAALNFITDKGIHFLIFLYLSYLGLLCNFKISTNVLLVSIFSFGLSIEIIHFYHPYRYFEIFDLIANL</sequence>
<gene>
    <name evidence="2" type="ORF">EVA96_02425</name>
</gene>
<protein>
    <submittedName>
        <fullName evidence="2">VanZ family protein</fullName>
    </submittedName>
</protein>
<feature type="non-terminal residue" evidence="2">
    <location>
        <position position="97"/>
    </location>
</feature>
<keyword evidence="1" id="KW-0472">Membrane</keyword>
<evidence type="ECO:0000313" key="3">
    <source>
        <dbReference type="Proteomes" id="UP000315782"/>
    </source>
</evidence>
<proteinExistence type="predicted"/>
<organism evidence="2 3">
    <name type="scientific">SAR86 cluster bacterium</name>
    <dbReference type="NCBI Taxonomy" id="2030880"/>
    <lineage>
        <taxon>Bacteria</taxon>
        <taxon>Pseudomonadati</taxon>
        <taxon>Pseudomonadota</taxon>
        <taxon>Gammaproteobacteria</taxon>
        <taxon>SAR86 cluster</taxon>
    </lineage>
</organism>
<feature type="transmembrane region" description="Helical" evidence="1">
    <location>
        <begin position="65"/>
        <end position="83"/>
    </location>
</feature>
<name>A0A520MI63_9GAMM</name>
<evidence type="ECO:0000256" key="1">
    <source>
        <dbReference type="SAM" id="Phobius"/>
    </source>
</evidence>
<keyword evidence="1" id="KW-0812">Transmembrane</keyword>